<dbReference type="Gene3D" id="2.60.120.290">
    <property type="entry name" value="Spermadhesin, CUB domain"/>
    <property type="match status" value="1"/>
</dbReference>
<dbReference type="InterPro" id="IPR035914">
    <property type="entry name" value="Sperma_CUB_dom_sf"/>
</dbReference>
<gene>
    <name evidence="3" type="ORF">CINCED_3A001569</name>
</gene>
<evidence type="ECO:0000313" key="4">
    <source>
        <dbReference type="Proteomes" id="UP000325440"/>
    </source>
</evidence>
<dbReference type="PANTHER" id="PTHR33236">
    <property type="entry name" value="INTRAFLAGELLAR TRANSPORT PROTEIN 122 FAMILY PROTEIN-RELATED"/>
    <property type="match status" value="1"/>
</dbReference>
<dbReference type="Pfam" id="PF00431">
    <property type="entry name" value="CUB"/>
    <property type="match status" value="1"/>
</dbReference>
<accession>A0A5E4M2U0</accession>
<dbReference type="OrthoDB" id="6344756at2759"/>
<feature type="domain" description="CUB" evidence="2">
    <location>
        <begin position="3"/>
        <end position="97"/>
    </location>
</feature>
<dbReference type="AlphaFoldDB" id="A0A5E4M2U0"/>
<organism evidence="3 4">
    <name type="scientific">Cinara cedri</name>
    <dbReference type="NCBI Taxonomy" id="506608"/>
    <lineage>
        <taxon>Eukaryota</taxon>
        <taxon>Metazoa</taxon>
        <taxon>Ecdysozoa</taxon>
        <taxon>Arthropoda</taxon>
        <taxon>Hexapoda</taxon>
        <taxon>Insecta</taxon>
        <taxon>Pterygota</taxon>
        <taxon>Neoptera</taxon>
        <taxon>Paraneoptera</taxon>
        <taxon>Hemiptera</taxon>
        <taxon>Sternorrhyncha</taxon>
        <taxon>Aphidomorpha</taxon>
        <taxon>Aphidoidea</taxon>
        <taxon>Aphididae</taxon>
        <taxon>Lachninae</taxon>
        <taxon>Cinara</taxon>
    </lineage>
</organism>
<evidence type="ECO:0000256" key="1">
    <source>
        <dbReference type="ARBA" id="ARBA00023157"/>
    </source>
</evidence>
<evidence type="ECO:0000259" key="2">
    <source>
        <dbReference type="Pfam" id="PF00431"/>
    </source>
</evidence>
<protein>
    <submittedName>
        <fullName evidence="3">CUB domain</fullName>
    </submittedName>
</protein>
<keyword evidence="4" id="KW-1185">Reference proteome</keyword>
<dbReference type="InterPro" id="IPR000859">
    <property type="entry name" value="CUB_dom"/>
</dbReference>
<proteinExistence type="predicted"/>
<dbReference type="EMBL" id="CABPRJ010000008">
    <property type="protein sequence ID" value="VVC25080.1"/>
    <property type="molecule type" value="Genomic_DNA"/>
</dbReference>
<name>A0A5E4M2U0_9HEMI</name>
<evidence type="ECO:0000313" key="3">
    <source>
        <dbReference type="EMBL" id="VVC25080.1"/>
    </source>
</evidence>
<keyword evidence="1" id="KW-1015">Disulfide bond</keyword>
<sequence length="151" mass="17129">MNESTNCEVKIVKTSFDSRHQIRLDFVDFNLSTPPTANTLVCENDRLIVTSKSSSDLTVCGLYSDEHLYYTLDDDSDVAIIKFITSNIDYDRSWKIKITRVDPSEEIPIGCLQYYPNATGILQTTKLSVNGQFLANTDFKICIKRAESKRS</sequence>
<dbReference type="Proteomes" id="UP000325440">
    <property type="component" value="Unassembled WGS sequence"/>
</dbReference>
<dbReference type="PANTHER" id="PTHR33236:SF4">
    <property type="entry name" value="CUB DOMAIN-CONTAINING PROTEIN"/>
    <property type="match status" value="1"/>
</dbReference>
<dbReference type="SUPFAM" id="SSF49854">
    <property type="entry name" value="Spermadhesin, CUB domain"/>
    <property type="match status" value="1"/>
</dbReference>
<reference evidence="3 4" key="1">
    <citation type="submission" date="2019-08" db="EMBL/GenBank/DDBJ databases">
        <authorList>
            <person name="Alioto T."/>
            <person name="Alioto T."/>
            <person name="Gomez Garrido J."/>
        </authorList>
    </citation>
    <scope>NUCLEOTIDE SEQUENCE [LARGE SCALE GENOMIC DNA]</scope>
</reference>